<accession>A0A6M9Q283</accession>
<dbReference type="Proteomes" id="UP000503312">
    <property type="component" value="Chromosome"/>
</dbReference>
<protein>
    <recommendedName>
        <fullName evidence="3">CheW-like domain-containing protein</fullName>
    </recommendedName>
</protein>
<evidence type="ECO:0008006" key="3">
    <source>
        <dbReference type="Google" id="ProtNLM"/>
    </source>
</evidence>
<sequence>MICSFGKSLRKFPISSVVSIEPAGLIARIPFGKPPFEGLMSGNYGTTPVFNLSTHLGEKESTGKYCLILQTKKGLIRLLMDSVVTLNANKYLGHDEIPTISSDIDTLLEDYGLNNKKTINAIEHEQVLITPARSALILQANQRLYAFDIECVDFIEHHKKINQLDACKQIVTLRNDDLVKGTSLSKWLKQDDAQEQKELWSIGYSDENSPATITVENILGIESIPVPLFHIIRDGQKRNIWINHPKHGAIRLLNINDFTKDGNGPIHEGIFKQIDSNPLKKISPNEIKIDQNKAGIGINLGLFGLVLPTEVIAHVDNKTFATSIKQKPFKRALPTFDLSQITNPTSSEASQINERRAITVRTSENKNLIFLAPNIYEPDKSAPWEPLPIMPKSAAKIFSAIRVNNGHCEMLLSPSMLSDPPPAPLNKITKNTFCGWHRTN</sequence>
<name>A0A6M9Q283_9BURK</name>
<organism evidence="1 2">
    <name type="scientific">Polynucleobacter tropicus</name>
    <dbReference type="NCBI Taxonomy" id="1743174"/>
    <lineage>
        <taxon>Bacteria</taxon>
        <taxon>Pseudomonadati</taxon>
        <taxon>Pseudomonadota</taxon>
        <taxon>Betaproteobacteria</taxon>
        <taxon>Burkholderiales</taxon>
        <taxon>Burkholderiaceae</taxon>
        <taxon>Polynucleobacter</taxon>
    </lineage>
</organism>
<dbReference type="KEGG" id="ptrp:DCO17_08430"/>
<proteinExistence type="predicted"/>
<dbReference type="AlphaFoldDB" id="A0A6M9Q283"/>
<keyword evidence="2" id="KW-1185">Reference proteome</keyword>
<reference evidence="1 2" key="1">
    <citation type="submission" date="2018-04" db="EMBL/GenBank/DDBJ databases">
        <title>Polynucleobacter sp. UH21B genome.</title>
        <authorList>
            <person name="Hahn M.W."/>
        </authorList>
    </citation>
    <scope>NUCLEOTIDE SEQUENCE [LARGE SCALE GENOMIC DNA]</scope>
    <source>
        <strain evidence="1 2">MWH-UH21B</strain>
    </source>
</reference>
<evidence type="ECO:0000313" key="1">
    <source>
        <dbReference type="EMBL" id="QKM65255.1"/>
    </source>
</evidence>
<dbReference type="EMBL" id="CP028942">
    <property type="protein sequence ID" value="QKM65255.1"/>
    <property type="molecule type" value="Genomic_DNA"/>
</dbReference>
<evidence type="ECO:0000313" key="2">
    <source>
        <dbReference type="Proteomes" id="UP000503312"/>
    </source>
</evidence>
<gene>
    <name evidence="1" type="ORF">DCO17_08430</name>
</gene>